<evidence type="ECO:0000256" key="1">
    <source>
        <dbReference type="SAM" id="Phobius"/>
    </source>
</evidence>
<reference evidence="3" key="1">
    <citation type="journal article" date="2019" name="Int. J. Syst. Evol. Microbiol.">
        <title>The Global Catalogue of Microorganisms (GCM) 10K type strain sequencing project: providing services to taxonomists for standard genome sequencing and annotation.</title>
        <authorList>
            <consortium name="The Broad Institute Genomics Platform"/>
            <consortium name="The Broad Institute Genome Sequencing Center for Infectious Disease"/>
            <person name="Wu L."/>
            <person name="Ma J."/>
        </authorList>
    </citation>
    <scope>NUCLEOTIDE SEQUENCE [LARGE SCALE GENOMIC DNA]</scope>
    <source>
        <strain evidence="3">JCM 17217</strain>
    </source>
</reference>
<dbReference type="Proteomes" id="UP001501556">
    <property type="component" value="Unassembled WGS sequence"/>
</dbReference>
<organism evidence="2 3">
    <name type="scientific">Hymenobacter antarcticus</name>
    <dbReference type="NCBI Taxonomy" id="486270"/>
    <lineage>
        <taxon>Bacteria</taxon>
        <taxon>Pseudomonadati</taxon>
        <taxon>Bacteroidota</taxon>
        <taxon>Cytophagia</taxon>
        <taxon>Cytophagales</taxon>
        <taxon>Hymenobacteraceae</taxon>
        <taxon>Hymenobacter</taxon>
    </lineage>
</organism>
<evidence type="ECO:0008006" key="4">
    <source>
        <dbReference type="Google" id="ProtNLM"/>
    </source>
</evidence>
<keyword evidence="1" id="KW-0812">Transmembrane</keyword>
<sequence length="153" mass="17580">MSTGKQSQNDHYGKMAAIYFLFLLAIVALGIASFSIYDRRRIRQIGISEIGTVYKIEHITNTDTDVLVFNVKFAYAGYDYNIHNDNMTIDNRYRLHEKLKVMFLKDFPEKAIIDDPRENGVPGHAIFLIIGFALLAFAIYLMRAENKLAVQIR</sequence>
<feature type="transmembrane region" description="Helical" evidence="1">
    <location>
        <begin position="125"/>
        <end position="143"/>
    </location>
</feature>
<gene>
    <name evidence="2" type="ORF">GCM10022407_36730</name>
</gene>
<protein>
    <recommendedName>
        <fullName evidence="4">DUF3592 domain-containing protein</fullName>
    </recommendedName>
</protein>
<comment type="caution">
    <text evidence="2">The sequence shown here is derived from an EMBL/GenBank/DDBJ whole genome shotgun (WGS) entry which is preliminary data.</text>
</comment>
<name>A0ABP7QVN0_9BACT</name>
<keyword evidence="3" id="KW-1185">Reference proteome</keyword>
<evidence type="ECO:0000313" key="2">
    <source>
        <dbReference type="EMBL" id="GAA3988791.1"/>
    </source>
</evidence>
<dbReference type="EMBL" id="BAABDI010000034">
    <property type="protein sequence ID" value="GAA3988791.1"/>
    <property type="molecule type" value="Genomic_DNA"/>
</dbReference>
<proteinExistence type="predicted"/>
<accession>A0ABP7QVN0</accession>
<feature type="transmembrane region" description="Helical" evidence="1">
    <location>
        <begin position="16"/>
        <end position="37"/>
    </location>
</feature>
<dbReference type="RefSeq" id="WP_345126697.1">
    <property type="nucleotide sequence ID" value="NZ_BAABDI010000034.1"/>
</dbReference>
<evidence type="ECO:0000313" key="3">
    <source>
        <dbReference type="Proteomes" id="UP001501556"/>
    </source>
</evidence>
<keyword evidence="1" id="KW-0472">Membrane</keyword>
<keyword evidence="1" id="KW-1133">Transmembrane helix</keyword>